<reference evidence="2 3" key="1">
    <citation type="submission" date="2018-09" db="EMBL/GenBank/DDBJ databases">
        <authorList>
            <person name="Zhu H."/>
        </authorList>
    </citation>
    <scope>NUCLEOTIDE SEQUENCE [LARGE SCALE GENOMIC DNA]</scope>
    <source>
        <strain evidence="2 3">K1W22B-8</strain>
    </source>
</reference>
<name>A0A418WHA9_9PROT</name>
<gene>
    <name evidence="2" type="ORF">D3874_22690</name>
</gene>
<dbReference type="Proteomes" id="UP000284605">
    <property type="component" value="Unassembled WGS sequence"/>
</dbReference>
<keyword evidence="3" id="KW-1185">Reference proteome</keyword>
<organism evidence="2 3">
    <name type="scientific">Oleomonas cavernae</name>
    <dbReference type="NCBI Taxonomy" id="2320859"/>
    <lineage>
        <taxon>Bacteria</taxon>
        <taxon>Pseudomonadati</taxon>
        <taxon>Pseudomonadota</taxon>
        <taxon>Alphaproteobacteria</taxon>
        <taxon>Acetobacterales</taxon>
        <taxon>Acetobacteraceae</taxon>
        <taxon>Oleomonas</taxon>
    </lineage>
</organism>
<comment type="caution">
    <text evidence="2">The sequence shown here is derived from an EMBL/GenBank/DDBJ whole genome shotgun (WGS) entry which is preliminary data.</text>
</comment>
<proteinExistence type="predicted"/>
<protein>
    <submittedName>
        <fullName evidence="2">Uncharacterized protein</fullName>
    </submittedName>
</protein>
<accession>A0A418WHA9</accession>
<evidence type="ECO:0000256" key="1">
    <source>
        <dbReference type="SAM" id="MobiDB-lite"/>
    </source>
</evidence>
<sequence length="292" mass="30028">MEAATTPVNEIARNAAEPARPRPAIGRGKDGGNGDDPFFGPTRPGDPEMSFNDFLDIINPLQHLPVVSTIYRAITGDTIKPTTRVMGDMLFGGPIGAAFGAASAMIEDVSGSDPGAQMMAALGIGPSTPATATASAPSGLIAEATTRPPETAAAPPAKPATLAAANMPQLSPASFDALIRSVGGQPAEAATASPAPASTAAAGSTEARRFFPARAVGAKPPRPVPLDIRPDDKASYEAALRMMQENMARYSGPSTAAAALPTPERHPLASGRRGAIVRRDGYRSLCRRPRDL</sequence>
<dbReference type="RefSeq" id="WP_119781280.1">
    <property type="nucleotide sequence ID" value="NZ_QYUK01000011.1"/>
</dbReference>
<evidence type="ECO:0000313" key="3">
    <source>
        <dbReference type="Proteomes" id="UP000284605"/>
    </source>
</evidence>
<dbReference type="AlphaFoldDB" id="A0A418WHA9"/>
<feature type="compositionally biased region" description="Low complexity" evidence="1">
    <location>
        <begin position="9"/>
        <end position="26"/>
    </location>
</feature>
<dbReference type="OrthoDB" id="5769175at2"/>
<evidence type="ECO:0000313" key="2">
    <source>
        <dbReference type="EMBL" id="RJF89431.1"/>
    </source>
</evidence>
<dbReference type="EMBL" id="QYUK01000011">
    <property type="protein sequence ID" value="RJF89431.1"/>
    <property type="molecule type" value="Genomic_DNA"/>
</dbReference>
<feature type="region of interest" description="Disordered" evidence="1">
    <location>
        <begin position="1"/>
        <end position="46"/>
    </location>
</feature>